<dbReference type="PIRSF" id="PIRSF000521">
    <property type="entry name" value="Transaminase_4ab_Lys_Orn"/>
    <property type="match status" value="1"/>
</dbReference>
<dbReference type="InterPro" id="IPR015421">
    <property type="entry name" value="PyrdxlP-dep_Trfase_major"/>
</dbReference>
<dbReference type="GO" id="GO:0030170">
    <property type="term" value="F:pyridoxal phosphate binding"/>
    <property type="evidence" value="ECO:0007669"/>
    <property type="project" value="InterPro"/>
</dbReference>
<evidence type="ECO:0000313" key="5">
    <source>
        <dbReference type="Proteomes" id="UP000053599"/>
    </source>
</evidence>
<dbReference type="GO" id="GO:0008483">
    <property type="term" value="F:transaminase activity"/>
    <property type="evidence" value="ECO:0007669"/>
    <property type="project" value="InterPro"/>
</dbReference>
<evidence type="ECO:0000256" key="2">
    <source>
        <dbReference type="ARBA" id="ARBA00022898"/>
    </source>
</evidence>
<dbReference type="PROSITE" id="PS00600">
    <property type="entry name" value="AA_TRANSFER_CLASS_3"/>
    <property type="match status" value="1"/>
</dbReference>
<protein>
    <recommendedName>
        <fullName evidence="6">2,2-dialkylglycine decarboxylase</fullName>
    </recommendedName>
</protein>
<dbReference type="CDD" id="cd00610">
    <property type="entry name" value="OAT_like"/>
    <property type="match status" value="1"/>
</dbReference>
<dbReference type="Proteomes" id="UP000053599">
    <property type="component" value="Unassembled WGS sequence"/>
</dbReference>
<dbReference type="InterPro" id="IPR015422">
    <property type="entry name" value="PyrdxlP-dep_Trfase_small"/>
</dbReference>
<proteinExistence type="inferred from homology"/>
<evidence type="ECO:0000313" key="4">
    <source>
        <dbReference type="EMBL" id="KIV78924.1"/>
    </source>
</evidence>
<dbReference type="Gene3D" id="3.40.640.10">
    <property type="entry name" value="Type I PLP-dependent aspartate aminotransferase-like (Major domain)"/>
    <property type="match status" value="1"/>
</dbReference>
<organism evidence="4 5">
    <name type="scientific">Exophiala sideris</name>
    <dbReference type="NCBI Taxonomy" id="1016849"/>
    <lineage>
        <taxon>Eukaryota</taxon>
        <taxon>Fungi</taxon>
        <taxon>Dikarya</taxon>
        <taxon>Ascomycota</taxon>
        <taxon>Pezizomycotina</taxon>
        <taxon>Eurotiomycetes</taxon>
        <taxon>Chaetothyriomycetidae</taxon>
        <taxon>Chaetothyriales</taxon>
        <taxon>Herpotrichiellaceae</taxon>
        <taxon>Exophiala</taxon>
    </lineage>
</organism>
<sequence>MLISSEIESGASGSTARSNAELSRLAQENCFTFGAEFLPGVVTRAEGMYLWTASGQKVMDWTSGQMSCLLGHGHAEIVKTVTESARSLDHLYSGMISPPVIDLATALVNQLPRGLDKAMFLSTGGESNECAIRLAKLFTGRFEMVGLAASWHGSTSGAQGVQYNAGRKSCGPLMPGMHMLPSPDAYRAVFRNPDGSHDWKTELDYGWSMIDKASCGSLAAVIVEPVQSSGGMIPLPPGYMRALKAHCEQRNMLLIVDEAQTAMGRSGDLFAINHADNGGVVPDILTMSKTLGNGLPLSAVVTSNHIAQHARENGFMFYTTHANDPLPAAVGLKTLQIVLRDDAALLHHARRMGHQLHAGLHDIMSRYACIGYIRGRCLMLGVEIVKDRREGTTADIEVGKRISAKAMELGLSAMISAKSYFSGCIRIAPPIIISDEEMQWGLRTFEKALELTEGSGRIRENGLQTPL</sequence>
<dbReference type="GO" id="GO:0005739">
    <property type="term" value="C:mitochondrion"/>
    <property type="evidence" value="ECO:0007669"/>
    <property type="project" value="TreeGrafter"/>
</dbReference>
<dbReference type="HOGENOM" id="CLU_016922_10_0_1"/>
<dbReference type="InterPro" id="IPR015424">
    <property type="entry name" value="PyrdxlP-dep_Trfase"/>
</dbReference>
<dbReference type="InterPro" id="IPR005814">
    <property type="entry name" value="Aminotrans_3"/>
</dbReference>
<evidence type="ECO:0000256" key="1">
    <source>
        <dbReference type="ARBA" id="ARBA00008954"/>
    </source>
</evidence>
<dbReference type="EMBL" id="KN846953">
    <property type="protein sequence ID" value="KIV78924.1"/>
    <property type="molecule type" value="Genomic_DNA"/>
</dbReference>
<dbReference type="Pfam" id="PF00202">
    <property type="entry name" value="Aminotran_3"/>
    <property type="match status" value="1"/>
</dbReference>
<keyword evidence="2 3" id="KW-0663">Pyridoxal phosphate</keyword>
<dbReference type="PANTHER" id="PTHR45688">
    <property type="match status" value="1"/>
</dbReference>
<dbReference type="InterPro" id="IPR049704">
    <property type="entry name" value="Aminotrans_3_PPA_site"/>
</dbReference>
<dbReference type="SUPFAM" id="SSF53383">
    <property type="entry name" value="PLP-dependent transferases"/>
    <property type="match status" value="1"/>
</dbReference>
<name>A0A0D1YDS6_9EURO</name>
<dbReference type="Gene3D" id="3.90.1150.10">
    <property type="entry name" value="Aspartate Aminotransferase, domain 1"/>
    <property type="match status" value="1"/>
</dbReference>
<reference evidence="4 5" key="1">
    <citation type="submission" date="2015-01" db="EMBL/GenBank/DDBJ databases">
        <title>The Genome Sequence of Exophiala sideris CBS121828.</title>
        <authorList>
            <consortium name="The Broad Institute Genomics Platform"/>
            <person name="Cuomo C."/>
            <person name="de Hoog S."/>
            <person name="Gorbushina A."/>
            <person name="Stielow B."/>
            <person name="Teixiera M."/>
            <person name="Abouelleil A."/>
            <person name="Chapman S.B."/>
            <person name="Priest M."/>
            <person name="Young S.K."/>
            <person name="Wortman J."/>
            <person name="Nusbaum C."/>
            <person name="Birren B."/>
        </authorList>
    </citation>
    <scope>NUCLEOTIDE SEQUENCE [LARGE SCALE GENOMIC DNA]</scope>
    <source>
        <strain evidence="4 5">CBS 121828</strain>
    </source>
</reference>
<dbReference type="OrthoDB" id="10261433at2759"/>
<dbReference type="AlphaFoldDB" id="A0A0D1YDS6"/>
<gene>
    <name evidence="4" type="ORF">PV11_06523</name>
</gene>
<comment type="similarity">
    <text evidence="1 3">Belongs to the class-III pyridoxal-phosphate-dependent aminotransferase family.</text>
</comment>
<evidence type="ECO:0000256" key="3">
    <source>
        <dbReference type="RuleBase" id="RU003560"/>
    </source>
</evidence>
<dbReference type="PANTHER" id="PTHR45688:SF13">
    <property type="entry name" value="ALANINE--GLYOXYLATE AMINOTRANSFERASE 2-LIKE"/>
    <property type="match status" value="1"/>
</dbReference>
<dbReference type="STRING" id="1016849.A0A0D1YDS6"/>
<evidence type="ECO:0008006" key="6">
    <source>
        <dbReference type="Google" id="ProtNLM"/>
    </source>
</evidence>
<accession>A0A0D1YDS6</accession>